<dbReference type="InterPro" id="IPR052019">
    <property type="entry name" value="F420H2_bilvrd_red/Heme_oxyg"/>
</dbReference>
<dbReference type="AlphaFoldDB" id="A0A1I5E096"/>
<dbReference type="Proteomes" id="UP000199614">
    <property type="component" value="Unassembled WGS sequence"/>
</dbReference>
<dbReference type="PANTHER" id="PTHR35176:SF6">
    <property type="entry name" value="HEME OXYGENASE HI_0854-RELATED"/>
    <property type="match status" value="1"/>
</dbReference>
<dbReference type="SUPFAM" id="SSF50475">
    <property type="entry name" value="FMN-binding split barrel"/>
    <property type="match status" value="1"/>
</dbReference>
<evidence type="ECO:0000313" key="3">
    <source>
        <dbReference type="EMBL" id="SFO04750.1"/>
    </source>
</evidence>
<gene>
    <name evidence="3" type="ORF">SAMN05216207_102837</name>
</gene>
<evidence type="ECO:0000313" key="4">
    <source>
        <dbReference type="Proteomes" id="UP000199614"/>
    </source>
</evidence>
<keyword evidence="1" id="KW-0560">Oxidoreductase</keyword>
<name>A0A1I5E096_PSUAM</name>
<accession>A0A1I5E096</accession>
<dbReference type="GO" id="GO:0016627">
    <property type="term" value="F:oxidoreductase activity, acting on the CH-CH group of donors"/>
    <property type="evidence" value="ECO:0007669"/>
    <property type="project" value="TreeGrafter"/>
</dbReference>
<dbReference type="Gene3D" id="2.30.110.10">
    <property type="entry name" value="Electron Transport, Fmn-binding Protein, Chain A"/>
    <property type="match status" value="1"/>
</dbReference>
<dbReference type="InterPro" id="IPR012349">
    <property type="entry name" value="Split_barrel_FMN-bd"/>
</dbReference>
<evidence type="ECO:0000256" key="1">
    <source>
        <dbReference type="ARBA" id="ARBA00023002"/>
    </source>
</evidence>
<protein>
    <submittedName>
        <fullName evidence="3">PPOX class probable F420-dependent enzyme</fullName>
    </submittedName>
</protein>
<evidence type="ECO:0000259" key="2">
    <source>
        <dbReference type="Pfam" id="PF01243"/>
    </source>
</evidence>
<dbReference type="InterPro" id="IPR011576">
    <property type="entry name" value="Pyridox_Oxase_N"/>
</dbReference>
<sequence length="145" mass="16277">MPAETRNGPTLHPMTEELAGGAHFASVSTLLPSGAIQNQTVWVTAEDGRIGVNTETHRVKTHNVERDPRITVLIRDEHDPYRYAEVRGRVTGTTTGDRARTQVDELSRKYTGHDYPPENIKSERIILWVTPERQTVIDQNHGVAD</sequence>
<keyword evidence="4" id="KW-1185">Reference proteome</keyword>
<dbReference type="RefSeq" id="WP_093349434.1">
    <property type="nucleotide sequence ID" value="NZ_FOUY01000028.1"/>
</dbReference>
<dbReference type="STRING" id="260086.SAMN05216207_102837"/>
<organism evidence="3 4">
    <name type="scientific">Pseudonocardia ammonioxydans</name>
    <dbReference type="NCBI Taxonomy" id="260086"/>
    <lineage>
        <taxon>Bacteria</taxon>
        <taxon>Bacillati</taxon>
        <taxon>Actinomycetota</taxon>
        <taxon>Actinomycetes</taxon>
        <taxon>Pseudonocardiales</taxon>
        <taxon>Pseudonocardiaceae</taxon>
        <taxon>Pseudonocardia</taxon>
    </lineage>
</organism>
<reference evidence="3 4" key="1">
    <citation type="submission" date="2016-10" db="EMBL/GenBank/DDBJ databases">
        <authorList>
            <person name="de Groot N.N."/>
        </authorList>
    </citation>
    <scope>NUCLEOTIDE SEQUENCE [LARGE SCALE GENOMIC DNA]</scope>
    <source>
        <strain evidence="3 4">CGMCC 4.1877</strain>
    </source>
</reference>
<feature type="domain" description="Pyridoxamine 5'-phosphate oxidase N-terminal" evidence="2">
    <location>
        <begin position="18"/>
        <end position="133"/>
    </location>
</feature>
<proteinExistence type="predicted"/>
<dbReference type="Pfam" id="PF01243">
    <property type="entry name" value="PNPOx_N"/>
    <property type="match status" value="1"/>
</dbReference>
<dbReference type="NCBIfam" id="TIGR03618">
    <property type="entry name" value="Rv1155_F420"/>
    <property type="match status" value="1"/>
</dbReference>
<dbReference type="OrthoDB" id="162914at2"/>
<dbReference type="InterPro" id="IPR019920">
    <property type="entry name" value="F420-binding_dom_put"/>
</dbReference>
<dbReference type="PANTHER" id="PTHR35176">
    <property type="entry name" value="HEME OXYGENASE HI_0854-RELATED"/>
    <property type="match status" value="1"/>
</dbReference>
<dbReference type="GO" id="GO:0005829">
    <property type="term" value="C:cytosol"/>
    <property type="evidence" value="ECO:0007669"/>
    <property type="project" value="TreeGrafter"/>
</dbReference>
<dbReference type="GO" id="GO:0070967">
    <property type="term" value="F:coenzyme F420 binding"/>
    <property type="evidence" value="ECO:0007669"/>
    <property type="project" value="TreeGrafter"/>
</dbReference>
<dbReference type="EMBL" id="FOUY01000028">
    <property type="protein sequence ID" value="SFO04750.1"/>
    <property type="molecule type" value="Genomic_DNA"/>
</dbReference>